<reference evidence="1" key="2">
    <citation type="journal article" date="2015" name="Fish Shellfish Immunol.">
        <title>Early steps in the European eel (Anguilla anguilla)-Vibrio vulnificus interaction in the gills: Role of the RtxA13 toxin.</title>
        <authorList>
            <person name="Callol A."/>
            <person name="Pajuelo D."/>
            <person name="Ebbesson L."/>
            <person name="Teles M."/>
            <person name="MacKenzie S."/>
            <person name="Amaro C."/>
        </authorList>
    </citation>
    <scope>NUCLEOTIDE SEQUENCE</scope>
</reference>
<organism evidence="1">
    <name type="scientific">Anguilla anguilla</name>
    <name type="common">European freshwater eel</name>
    <name type="synonym">Muraena anguilla</name>
    <dbReference type="NCBI Taxonomy" id="7936"/>
    <lineage>
        <taxon>Eukaryota</taxon>
        <taxon>Metazoa</taxon>
        <taxon>Chordata</taxon>
        <taxon>Craniata</taxon>
        <taxon>Vertebrata</taxon>
        <taxon>Euteleostomi</taxon>
        <taxon>Actinopterygii</taxon>
        <taxon>Neopterygii</taxon>
        <taxon>Teleostei</taxon>
        <taxon>Anguilliformes</taxon>
        <taxon>Anguillidae</taxon>
        <taxon>Anguilla</taxon>
    </lineage>
</organism>
<dbReference type="EMBL" id="GBXM01083572">
    <property type="protein sequence ID" value="JAH25005.1"/>
    <property type="molecule type" value="Transcribed_RNA"/>
</dbReference>
<sequence length="30" mass="3538">MWRKDEHVPDCGFDVGAVIFWVTTREKIMA</sequence>
<proteinExistence type="predicted"/>
<dbReference type="AlphaFoldDB" id="A0A0E9R948"/>
<evidence type="ECO:0000313" key="1">
    <source>
        <dbReference type="EMBL" id="JAH25005.1"/>
    </source>
</evidence>
<name>A0A0E9R948_ANGAN</name>
<protein>
    <submittedName>
        <fullName evidence="1">Uncharacterized protein</fullName>
    </submittedName>
</protein>
<accession>A0A0E9R948</accession>
<reference evidence="1" key="1">
    <citation type="submission" date="2014-11" db="EMBL/GenBank/DDBJ databases">
        <authorList>
            <person name="Amaro Gonzalez C."/>
        </authorList>
    </citation>
    <scope>NUCLEOTIDE SEQUENCE</scope>
</reference>